<dbReference type="Gene3D" id="3.30.360.10">
    <property type="entry name" value="Dihydrodipicolinate Reductase, domain 2"/>
    <property type="match status" value="1"/>
</dbReference>
<dbReference type="PANTHER" id="PTHR43818">
    <property type="entry name" value="BCDNA.GH03377"/>
    <property type="match status" value="1"/>
</dbReference>
<reference evidence="4 5" key="1">
    <citation type="submission" date="2018-03" db="EMBL/GenBank/DDBJ databases">
        <title>Genome sequence of Moorella stamsii DSM 26217.</title>
        <authorList>
            <person name="Poehlein A."/>
            <person name="Daniel R."/>
        </authorList>
    </citation>
    <scope>NUCLEOTIDE SEQUENCE [LARGE SCALE GENOMIC DNA]</scope>
    <source>
        <strain evidence="5">DSM 26217</strain>
    </source>
</reference>
<dbReference type="EMBL" id="PVXL01000006">
    <property type="protein sequence ID" value="PRR77606.1"/>
    <property type="molecule type" value="Genomic_DNA"/>
</dbReference>
<dbReference type="SUPFAM" id="SSF51735">
    <property type="entry name" value="NAD(P)-binding Rossmann-fold domains"/>
    <property type="match status" value="1"/>
</dbReference>
<comment type="caution">
    <text evidence="4">The sequence shown here is derived from an EMBL/GenBank/DDBJ whole genome shotgun (WGS) entry which is preliminary data.</text>
</comment>
<dbReference type="PANTHER" id="PTHR43818:SF11">
    <property type="entry name" value="BCDNA.GH03377"/>
    <property type="match status" value="1"/>
</dbReference>
<organism evidence="4 5">
    <name type="scientific">Neomoorella stamsii</name>
    <dbReference type="NCBI Taxonomy" id="1266720"/>
    <lineage>
        <taxon>Bacteria</taxon>
        <taxon>Bacillati</taxon>
        <taxon>Bacillota</taxon>
        <taxon>Clostridia</taxon>
        <taxon>Neomoorellales</taxon>
        <taxon>Neomoorellaceae</taxon>
        <taxon>Neomoorella</taxon>
    </lineage>
</organism>
<evidence type="ECO:0000259" key="2">
    <source>
        <dbReference type="Pfam" id="PF01408"/>
    </source>
</evidence>
<evidence type="ECO:0000313" key="5">
    <source>
        <dbReference type="Proteomes" id="UP000239430"/>
    </source>
</evidence>
<dbReference type="Gene3D" id="3.40.50.720">
    <property type="entry name" value="NAD(P)-binding Rossmann-like Domain"/>
    <property type="match status" value="1"/>
</dbReference>
<dbReference type="Pfam" id="PF01408">
    <property type="entry name" value="GFO_IDH_MocA"/>
    <property type="match status" value="1"/>
</dbReference>
<feature type="domain" description="Gfo/Idh/MocA-like oxidoreductase N-terminal" evidence="2">
    <location>
        <begin position="4"/>
        <end position="123"/>
    </location>
</feature>
<dbReference type="InterPro" id="IPR050463">
    <property type="entry name" value="Gfo/Idh/MocA_oxidrdct_glycsds"/>
</dbReference>
<dbReference type="GO" id="GO:0000166">
    <property type="term" value="F:nucleotide binding"/>
    <property type="evidence" value="ECO:0007669"/>
    <property type="project" value="InterPro"/>
</dbReference>
<name>A0A9X7J646_9FIRM</name>
<dbReference type="RefSeq" id="WP_054937565.1">
    <property type="nucleotide sequence ID" value="NZ_PVXL01000006.1"/>
</dbReference>
<dbReference type="EC" id="1.1.1.292" evidence="4"/>
<feature type="domain" description="GFO/IDH/MocA-like oxidoreductase" evidence="3">
    <location>
        <begin position="131"/>
        <end position="280"/>
    </location>
</feature>
<evidence type="ECO:0000259" key="3">
    <source>
        <dbReference type="Pfam" id="PF22725"/>
    </source>
</evidence>
<dbReference type="InterPro" id="IPR036291">
    <property type="entry name" value="NAD(P)-bd_dom_sf"/>
</dbReference>
<dbReference type="AlphaFoldDB" id="A0A9X7J646"/>
<dbReference type="GO" id="GO:0033712">
    <property type="term" value="F:1,5-anhydro-D-fructose reductase (1,5-anhydro-D-mannitol-forming) activity"/>
    <property type="evidence" value="ECO:0007669"/>
    <property type="project" value="UniProtKB-EC"/>
</dbReference>
<keyword evidence="1 4" id="KW-0560">Oxidoreductase</keyword>
<dbReference type="Pfam" id="PF22725">
    <property type="entry name" value="GFO_IDH_MocA_C3"/>
    <property type="match status" value="1"/>
</dbReference>
<evidence type="ECO:0000313" key="4">
    <source>
        <dbReference type="EMBL" id="PRR77606.1"/>
    </source>
</evidence>
<evidence type="ECO:0000256" key="1">
    <source>
        <dbReference type="ARBA" id="ARBA00023002"/>
    </source>
</evidence>
<dbReference type="InterPro" id="IPR000683">
    <property type="entry name" value="Gfo/Idh/MocA-like_OxRdtase_N"/>
</dbReference>
<keyword evidence="5" id="KW-1185">Reference proteome</keyword>
<gene>
    <name evidence="4" type="primary">afr_1</name>
    <name evidence="4" type="ORF">MOST_01030</name>
</gene>
<sequence length="388" mass="43480">MQKIKVGVIGTGFVGPAHIEAVRRLGIVEVVALAEANQELAEKKAAELGIAKAYGDYREMLADPDIKVVHNCTPNHLHYKINKDIIMAGKHVLSEKPLAMTSSESAELLQLAREHKVVHGVNFNYRQYPLVQQLRAMIREGTLGTVNLVHGSYLQDWLLYDTDYNWRLEPKVGGSSRAVADIGSHWCDTVQHVIGQRITEVFADLATVIPVRKRPKQRVATFGVQELQAGQYEEVPIKTEDYATVLLRFSDGARGVFTVSQVSAGRKNRLSFEIDCSKSSAFWNQEEPEHLWIGHRERPNEILMADPALLLPEAKNYIHHPGGHNEGWPDGLKNMMHNFYNFILAAKDPLVDTPSFATFADGHAAMCIIEAILESNATQRWVKVNNNF</sequence>
<dbReference type="Proteomes" id="UP000239430">
    <property type="component" value="Unassembled WGS sequence"/>
</dbReference>
<proteinExistence type="predicted"/>
<accession>A0A9X7J646</accession>
<protein>
    <submittedName>
        <fullName evidence="4">1,5-anhydro-D-fructose reductase</fullName>
        <ecNumber evidence="4">1.1.1.292</ecNumber>
    </submittedName>
</protein>
<dbReference type="SUPFAM" id="SSF55347">
    <property type="entry name" value="Glyceraldehyde-3-phosphate dehydrogenase-like, C-terminal domain"/>
    <property type="match status" value="1"/>
</dbReference>
<dbReference type="InterPro" id="IPR055170">
    <property type="entry name" value="GFO_IDH_MocA-like_dom"/>
</dbReference>